<organism evidence="3 4">
    <name type="scientific">Streptacidiphilus pinicola</name>
    <dbReference type="NCBI Taxonomy" id="2219663"/>
    <lineage>
        <taxon>Bacteria</taxon>
        <taxon>Bacillati</taxon>
        <taxon>Actinomycetota</taxon>
        <taxon>Actinomycetes</taxon>
        <taxon>Kitasatosporales</taxon>
        <taxon>Streptomycetaceae</taxon>
        <taxon>Streptacidiphilus</taxon>
    </lineage>
</organism>
<gene>
    <name evidence="3" type="ORF">DN069_01670</name>
</gene>
<keyword evidence="4" id="KW-1185">Reference proteome</keyword>
<protein>
    <submittedName>
        <fullName evidence="3">Uncharacterized protein</fullName>
    </submittedName>
</protein>
<reference evidence="3 4" key="1">
    <citation type="submission" date="2018-06" db="EMBL/GenBank/DDBJ databases">
        <title>Streptacidiphilus pinicola sp. nov., isolated from pine grove soil.</title>
        <authorList>
            <person name="Roh S.G."/>
            <person name="Park S."/>
            <person name="Kim M.-K."/>
            <person name="Yun B.-R."/>
            <person name="Park J."/>
            <person name="Kim M.J."/>
            <person name="Kim Y.S."/>
            <person name="Kim S.B."/>
        </authorList>
    </citation>
    <scope>NUCLEOTIDE SEQUENCE [LARGE SCALE GENOMIC DNA]</scope>
    <source>
        <strain evidence="3 4">MMS16-CNU450</strain>
    </source>
</reference>
<dbReference type="Proteomes" id="UP000248889">
    <property type="component" value="Unassembled WGS sequence"/>
</dbReference>
<keyword evidence="2" id="KW-0812">Transmembrane</keyword>
<dbReference type="RefSeq" id="WP_111498881.1">
    <property type="nucleotide sequence ID" value="NZ_QKYN01000008.1"/>
</dbReference>
<name>A0A2X0JHW6_9ACTN</name>
<keyword evidence="2" id="KW-0472">Membrane</keyword>
<evidence type="ECO:0000256" key="1">
    <source>
        <dbReference type="SAM" id="MobiDB-lite"/>
    </source>
</evidence>
<evidence type="ECO:0000313" key="4">
    <source>
        <dbReference type="Proteomes" id="UP000248889"/>
    </source>
</evidence>
<evidence type="ECO:0000313" key="3">
    <source>
        <dbReference type="EMBL" id="RAG87268.1"/>
    </source>
</evidence>
<proteinExistence type="predicted"/>
<dbReference type="EMBL" id="QKYN01000008">
    <property type="protein sequence ID" value="RAG87268.1"/>
    <property type="molecule type" value="Genomic_DNA"/>
</dbReference>
<comment type="caution">
    <text evidence="3">The sequence shown here is derived from an EMBL/GenBank/DDBJ whole genome shotgun (WGS) entry which is preliminary data.</text>
</comment>
<feature type="region of interest" description="Disordered" evidence="1">
    <location>
        <begin position="49"/>
        <end position="72"/>
    </location>
</feature>
<feature type="transmembrane region" description="Helical" evidence="2">
    <location>
        <begin position="12"/>
        <end position="45"/>
    </location>
</feature>
<keyword evidence="2" id="KW-1133">Transmembrane helix</keyword>
<feature type="compositionally biased region" description="Basic and acidic residues" evidence="1">
    <location>
        <begin position="57"/>
        <end position="72"/>
    </location>
</feature>
<evidence type="ECO:0000256" key="2">
    <source>
        <dbReference type="SAM" id="Phobius"/>
    </source>
</evidence>
<dbReference type="AlphaFoldDB" id="A0A2X0JHW6"/>
<sequence>MAQVSFAGNAGWLLVSPIVGGLATAVGLAAALGVLPVAALVIAALAGTTRRAGHGSAGERRGPEATRRRAGS</sequence>
<accession>A0A2X0JHW6</accession>